<gene>
    <name evidence="3" type="ORF">AGABI1DRAFT_93078</name>
</gene>
<dbReference type="InParanoid" id="K5WQT1"/>
<accession>K5WQT1</accession>
<keyword evidence="4" id="KW-1185">Reference proteome</keyword>
<reference evidence="4" key="1">
    <citation type="journal article" date="2012" name="Proc. Natl. Acad. Sci. U.S.A.">
        <title>Genome sequence of the button mushroom Agaricus bisporus reveals mechanisms governing adaptation to a humic-rich ecological niche.</title>
        <authorList>
            <person name="Morin E."/>
            <person name="Kohler A."/>
            <person name="Baker A.R."/>
            <person name="Foulongne-Oriol M."/>
            <person name="Lombard V."/>
            <person name="Nagy L.G."/>
            <person name="Ohm R.A."/>
            <person name="Patyshakuliyeva A."/>
            <person name="Brun A."/>
            <person name="Aerts A.L."/>
            <person name="Bailey A.M."/>
            <person name="Billette C."/>
            <person name="Coutinho P.M."/>
            <person name="Deakin G."/>
            <person name="Doddapaneni H."/>
            <person name="Floudas D."/>
            <person name="Grimwood J."/>
            <person name="Hilden K."/>
            <person name="Kuees U."/>
            <person name="LaButti K.M."/>
            <person name="Lapidus A."/>
            <person name="Lindquist E.A."/>
            <person name="Lucas S.M."/>
            <person name="Murat C."/>
            <person name="Riley R.W."/>
            <person name="Salamov A.A."/>
            <person name="Schmutz J."/>
            <person name="Subramanian V."/>
            <person name="Woesten H.A.B."/>
            <person name="Xu J."/>
            <person name="Eastwood D.C."/>
            <person name="Foster G.D."/>
            <person name="Sonnenberg A.S."/>
            <person name="Cullen D."/>
            <person name="de Vries R.P."/>
            <person name="Lundell T."/>
            <person name="Hibbett D.S."/>
            <person name="Henrissat B."/>
            <person name="Burton K.S."/>
            <person name="Kerrigan R.W."/>
            <person name="Challen M.P."/>
            <person name="Grigoriev I.V."/>
            <person name="Martin F."/>
        </authorList>
    </citation>
    <scope>NUCLEOTIDE SEQUENCE [LARGE SCALE GENOMIC DNA]</scope>
    <source>
        <strain evidence="4">JB137-S8 / ATCC MYA-4627 / FGSC 10392</strain>
    </source>
</reference>
<dbReference type="RefSeq" id="XP_007331571.1">
    <property type="nucleotide sequence ID" value="XM_007331509.1"/>
</dbReference>
<dbReference type="OMA" id="LNRHATH"/>
<evidence type="ECO:0000256" key="1">
    <source>
        <dbReference type="SAM" id="Coils"/>
    </source>
</evidence>
<proteinExistence type="predicted"/>
<protein>
    <submittedName>
        <fullName evidence="3">Uncharacterized protein</fullName>
    </submittedName>
</protein>
<feature type="region of interest" description="Disordered" evidence="2">
    <location>
        <begin position="96"/>
        <end position="136"/>
    </location>
</feature>
<evidence type="ECO:0000256" key="2">
    <source>
        <dbReference type="SAM" id="MobiDB-lite"/>
    </source>
</evidence>
<dbReference type="AlphaFoldDB" id="K5WQT1"/>
<feature type="compositionally biased region" description="Acidic residues" evidence="2">
    <location>
        <begin position="96"/>
        <end position="130"/>
    </location>
</feature>
<dbReference type="KEGG" id="abp:AGABI1DRAFT93078"/>
<dbReference type="HOGENOM" id="CLU_918163_0_0_1"/>
<name>K5WQT1_AGABU</name>
<dbReference type="Proteomes" id="UP000008493">
    <property type="component" value="Unassembled WGS sequence"/>
</dbReference>
<dbReference type="EMBL" id="JH971394">
    <property type="protein sequence ID" value="EKM77706.1"/>
    <property type="molecule type" value="Genomic_DNA"/>
</dbReference>
<evidence type="ECO:0000313" key="3">
    <source>
        <dbReference type="EMBL" id="EKM77706.1"/>
    </source>
</evidence>
<keyword evidence="1" id="KW-0175">Coiled coil</keyword>
<sequence>MARTKGPCRKTTTSNHTHVRTIGHMQTMAGGRYNDHLRTMACETEEAEVEVMLSLLNEEEAEVVEELEEQDSRIDMGSRADEHHLASAGVTCLNCEEDEEDEEDEDVEDEDVEMEEDVSDIEETDEEEVKENDYGKSNTTGCPSLWGKEPLWKYWCCVSYLLRSNSINEDAVQDQWANLDYSMDVLADRSCPVSKGWPTEDTWTTGYVYPFDWYGFFPVIRMVGELDVSMSMVHPPGITNIEGFAEYHLILKEPVHHPAWIDLWRACAVRLKQLLNRHATHGHSDDYDDIMPDGIQTLNLRYPVYNPPNAVDHRPCSIPVTNVHGEAIGEPDTLSTFNTALMNFKFGVKHSPSNTKYRAEVRNMNVVAEM</sequence>
<organism evidence="3 4">
    <name type="scientific">Agaricus bisporus var. burnettii (strain JB137-S8 / ATCC MYA-4627 / FGSC 10392)</name>
    <name type="common">White button mushroom</name>
    <dbReference type="NCBI Taxonomy" id="597362"/>
    <lineage>
        <taxon>Eukaryota</taxon>
        <taxon>Fungi</taxon>
        <taxon>Dikarya</taxon>
        <taxon>Basidiomycota</taxon>
        <taxon>Agaricomycotina</taxon>
        <taxon>Agaricomycetes</taxon>
        <taxon>Agaricomycetidae</taxon>
        <taxon>Agaricales</taxon>
        <taxon>Agaricineae</taxon>
        <taxon>Agaricaceae</taxon>
        <taxon>Agaricus</taxon>
    </lineage>
</organism>
<evidence type="ECO:0000313" key="4">
    <source>
        <dbReference type="Proteomes" id="UP000008493"/>
    </source>
</evidence>
<feature type="coiled-coil region" evidence="1">
    <location>
        <begin position="42"/>
        <end position="73"/>
    </location>
</feature>
<dbReference type="GeneID" id="18832489"/>